<dbReference type="CDD" id="cd06261">
    <property type="entry name" value="TM_PBP2"/>
    <property type="match status" value="1"/>
</dbReference>
<reference evidence="12 13" key="1">
    <citation type="submission" date="2023-09" db="EMBL/GenBank/DDBJ databases">
        <title>Pyrofollis japonicus gen. nov. sp. nov., a novel member of the family Pyrodictiaceae isolated from the Iheya North hydrothermal field.</title>
        <authorList>
            <person name="Miyazaki U."/>
            <person name="Sanari M."/>
            <person name="Tame A."/>
            <person name="Kitajima M."/>
            <person name="Okamoto A."/>
            <person name="Sawayama S."/>
            <person name="Miyazaki J."/>
            <person name="Takai K."/>
            <person name="Nakagawa S."/>
        </authorList>
    </citation>
    <scope>NUCLEOTIDE SEQUENCE [LARGE SCALE GENOMIC DNA]</scope>
    <source>
        <strain evidence="12 13">AV2</strain>
    </source>
</reference>
<keyword evidence="4 10" id="KW-1003">Cell membrane</keyword>
<feature type="transmembrane region" description="Helical" evidence="9">
    <location>
        <begin position="183"/>
        <end position="204"/>
    </location>
</feature>
<feature type="transmembrane region" description="Helical" evidence="9">
    <location>
        <begin position="241"/>
        <end position="263"/>
    </location>
</feature>
<comment type="similarity">
    <text evidence="2 10">Belongs to the binding-protein-dependent transport system permease family. CysTW subfamily.</text>
</comment>
<proteinExistence type="inferred from homology"/>
<evidence type="ECO:0000259" key="11">
    <source>
        <dbReference type="PROSITE" id="PS50928"/>
    </source>
</evidence>
<dbReference type="NCBIfam" id="TIGR02138">
    <property type="entry name" value="phosphate_pstC"/>
    <property type="match status" value="1"/>
</dbReference>
<dbReference type="InterPro" id="IPR011864">
    <property type="entry name" value="Phosphate_PstC"/>
</dbReference>
<sequence length="333" mass="36457">MERKPASRGRSRVFRLSLEGFLPRLRSRDDKRFFLLHLPIPLLVFLILTSMLAVILIKSLPVLEHEGLSIFTKNAWRAVEDNPEKEEYGLLAAIYGTLYTSVIAILIAAPLAVGLAVAIEELTPRRLRGAVAVLVDLMAATPTIVYGIWGATYLAPTMKEILGFMYQHFGWIPFFSERPVTGYTIATAGVMLGIMVVPYAAAVIREAYSMVPRHLREAAYSVGATKFETIRILLGAIKPSIIAGLILAFGRAMGETVAVSLVIGNSLDTPIAVSRPGVTVSSLIASMFKSASYYEYMESALFAGGLALFAIGLVVNTIGILYIKRWEEEISRV</sequence>
<feature type="transmembrane region" description="Helical" evidence="9">
    <location>
        <begin position="130"/>
        <end position="149"/>
    </location>
</feature>
<keyword evidence="8 9" id="KW-0472">Membrane</keyword>
<dbReference type="SUPFAM" id="SSF161098">
    <property type="entry name" value="MetI-like"/>
    <property type="match status" value="1"/>
</dbReference>
<feature type="transmembrane region" description="Helical" evidence="9">
    <location>
        <begin position="33"/>
        <end position="57"/>
    </location>
</feature>
<evidence type="ECO:0000256" key="4">
    <source>
        <dbReference type="ARBA" id="ARBA00022475"/>
    </source>
</evidence>
<accession>A0ABN6ZRW9</accession>
<dbReference type="PROSITE" id="PS50928">
    <property type="entry name" value="ABC_TM1"/>
    <property type="match status" value="1"/>
</dbReference>
<evidence type="ECO:0000256" key="7">
    <source>
        <dbReference type="ARBA" id="ARBA00022989"/>
    </source>
</evidence>
<dbReference type="InterPro" id="IPR000515">
    <property type="entry name" value="MetI-like"/>
</dbReference>
<dbReference type="Gene3D" id="1.10.3720.10">
    <property type="entry name" value="MetI-like"/>
    <property type="match status" value="1"/>
</dbReference>
<dbReference type="InterPro" id="IPR051124">
    <property type="entry name" value="Phosphate_Transport_Permease"/>
</dbReference>
<dbReference type="Proteomes" id="UP001341135">
    <property type="component" value="Chromosome"/>
</dbReference>
<organism evidence="12 13">
    <name type="scientific">Pyrodictium abyssi</name>
    <dbReference type="NCBI Taxonomy" id="54256"/>
    <lineage>
        <taxon>Archaea</taxon>
        <taxon>Thermoproteota</taxon>
        <taxon>Thermoprotei</taxon>
        <taxon>Desulfurococcales</taxon>
        <taxon>Pyrodictiaceae</taxon>
        <taxon>Pyrodictium</taxon>
    </lineage>
</organism>
<gene>
    <name evidence="12" type="primary">pstC</name>
    <name evidence="12" type="ORF">PABY_07670</name>
</gene>
<evidence type="ECO:0000256" key="8">
    <source>
        <dbReference type="ARBA" id="ARBA00023136"/>
    </source>
</evidence>
<comment type="subcellular location">
    <subcellularLocation>
        <location evidence="1 9">Cell membrane</location>
        <topology evidence="1 9">Multi-pass membrane protein</topology>
    </subcellularLocation>
</comment>
<evidence type="ECO:0000256" key="9">
    <source>
        <dbReference type="RuleBase" id="RU363032"/>
    </source>
</evidence>
<dbReference type="Pfam" id="PF00528">
    <property type="entry name" value="BPD_transp_1"/>
    <property type="match status" value="1"/>
</dbReference>
<keyword evidence="13" id="KW-1185">Reference proteome</keyword>
<evidence type="ECO:0000256" key="3">
    <source>
        <dbReference type="ARBA" id="ARBA00022448"/>
    </source>
</evidence>
<keyword evidence="3 9" id="KW-0813">Transport</keyword>
<evidence type="ECO:0000313" key="12">
    <source>
        <dbReference type="EMBL" id="BES81200.1"/>
    </source>
</evidence>
<keyword evidence="6 9" id="KW-0812">Transmembrane</keyword>
<evidence type="ECO:0000256" key="5">
    <source>
        <dbReference type="ARBA" id="ARBA00022592"/>
    </source>
</evidence>
<name>A0ABN6ZRW9_9CREN</name>
<dbReference type="EMBL" id="AP028907">
    <property type="protein sequence ID" value="BES81200.1"/>
    <property type="molecule type" value="Genomic_DNA"/>
</dbReference>
<keyword evidence="5 10" id="KW-0592">Phosphate transport</keyword>
<evidence type="ECO:0000256" key="10">
    <source>
        <dbReference type="RuleBase" id="RU363054"/>
    </source>
</evidence>
<dbReference type="RefSeq" id="WP_338252089.1">
    <property type="nucleotide sequence ID" value="NZ_AP028907.1"/>
</dbReference>
<evidence type="ECO:0000313" key="13">
    <source>
        <dbReference type="Proteomes" id="UP001341135"/>
    </source>
</evidence>
<evidence type="ECO:0000256" key="1">
    <source>
        <dbReference type="ARBA" id="ARBA00004651"/>
    </source>
</evidence>
<comment type="function">
    <text evidence="10">Part of the binding-protein-dependent transport system for phosphate; probably responsible for the translocation of the substrate across the membrane.</text>
</comment>
<dbReference type="GeneID" id="89288790"/>
<evidence type="ECO:0000256" key="6">
    <source>
        <dbReference type="ARBA" id="ARBA00022692"/>
    </source>
</evidence>
<dbReference type="PANTHER" id="PTHR30425:SF1">
    <property type="entry name" value="PHOSPHATE TRANSPORT SYSTEM PERMEASE PROTEIN PSTC"/>
    <property type="match status" value="1"/>
</dbReference>
<dbReference type="PANTHER" id="PTHR30425">
    <property type="entry name" value="PHOSPHATE TRANSPORT SYSTEM PERMEASE PROTEIN PST"/>
    <property type="match status" value="1"/>
</dbReference>
<keyword evidence="7 9" id="KW-1133">Transmembrane helix</keyword>
<evidence type="ECO:0000256" key="2">
    <source>
        <dbReference type="ARBA" id="ARBA00007069"/>
    </source>
</evidence>
<feature type="domain" description="ABC transmembrane type-1" evidence="11">
    <location>
        <begin position="94"/>
        <end position="319"/>
    </location>
</feature>
<protein>
    <recommendedName>
        <fullName evidence="10">Phosphate transport system permease protein</fullName>
    </recommendedName>
</protein>
<dbReference type="InterPro" id="IPR035906">
    <property type="entry name" value="MetI-like_sf"/>
</dbReference>
<feature type="transmembrane region" description="Helical" evidence="9">
    <location>
        <begin position="300"/>
        <end position="323"/>
    </location>
</feature>
<feature type="transmembrane region" description="Helical" evidence="9">
    <location>
        <begin position="92"/>
        <end position="118"/>
    </location>
</feature>